<proteinExistence type="predicted"/>
<reference evidence="3 4" key="1">
    <citation type="journal article" date="2020" name="Mol. Plant">
        <title>The Chromosome-Based Rubber Tree Genome Provides New Insights into Spurge Genome Evolution and Rubber Biosynthesis.</title>
        <authorList>
            <person name="Liu J."/>
            <person name="Shi C."/>
            <person name="Shi C.C."/>
            <person name="Li W."/>
            <person name="Zhang Q.J."/>
            <person name="Zhang Y."/>
            <person name="Li K."/>
            <person name="Lu H.F."/>
            <person name="Shi C."/>
            <person name="Zhu S.T."/>
            <person name="Xiao Z.Y."/>
            <person name="Nan H."/>
            <person name="Yue Y."/>
            <person name="Zhu X.G."/>
            <person name="Wu Y."/>
            <person name="Hong X.N."/>
            <person name="Fan G.Y."/>
            <person name="Tong Y."/>
            <person name="Zhang D."/>
            <person name="Mao C.L."/>
            <person name="Liu Y.L."/>
            <person name="Hao S.J."/>
            <person name="Liu W.Q."/>
            <person name="Lv M.Q."/>
            <person name="Zhang H.B."/>
            <person name="Liu Y."/>
            <person name="Hu-Tang G.R."/>
            <person name="Wang J.P."/>
            <person name="Wang J.H."/>
            <person name="Sun Y.H."/>
            <person name="Ni S.B."/>
            <person name="Chen W.B."/>
            <person name="Zhang X.C."/>
            <person name="Jiao Y.N."/>
            <person name="Eichler E.E."/>
            <person name="Li G.H."/>
            <person name="Liu X."/>
            <person name="Gao L.Z."/>
        </authorList>
    </citation>
    <scope>NUCLEOTIDE SEQUENCE [LARGE SCALE GENOMIC DNA]</scope>
    <source>
        <strain evidence="4">cv. GT1</strain>
        <tissue evidence="3">Leaf</tissue>
    </source>
</reference>
<evidence type="ECO:0000313" key="4">
    <source>
        <dbReference type="Proteomes" id="UP000467840"/>
    </source>
</evidence>
<dbReference type="Proteomes" id="UP000467840">
    <property type="component" value="Chromosome 3"/>
</dbReference>
<evidence type="ECO:0000256" key="1">
    <source>
        <dbReference type="SAM" id="MobiDB-lite"/>
    </source>
</evidence>
<evidence type="ECO:0000313" key="2">
    <source>
        <dbReference type="EMBL" id="KAF2286031.1"/>
    </source>
</evidence>
<sequence length="110" mass="12945">MKMRGMIMEDFSGSSWQKSDNSRGLSTSRVSDWNRRPATRYSVFRKETDRVVLARHNPKNQVSFFGVYKDEAAVDPFARTLEWGDVSLRQWLDKPERSIDEFDVYIYLGK</sequence>
<keyword evidence="4" id="KW-1185">Reference proteome</keyword>
<dbReference type="EMBL" id="JAAGAX010000017">
    <property type="protein sequence ID" value="KAF2286031.1"/>
    <property type="molecule type" value="Genomic_DNA"/>
</dbReference>
<feature type="compositionally biased region" description="Polar residues" evidence="1">
    <location>
        <begin position="12"/>
        <end position="31"/>
    </location>
</feature>
<dbReference type="AlphaFoldDB" id="A0A6A6KCG1"/>
<accession>A0A6A6KCG1</accession>
<gene>
    <name evidence="2" type="ORF">GH714_009817</name>
    <name evidence="3" type="ORF">GH714_009839</name>
</gene>
<comment type="caution">
    <text evidence="3">The sequence shown here is derived from an EMBL/GenBank/DDBJ whole genome shotgun (WGS) entry which is preliminary data.</text>
</comment>
<organism evidence="3 4">
    <name type="scientific">Hevea brasiliensis</name>
    <name type="common">Para rubber tree</name>
    <name type="synonym">Siphonia brasiliensis</name>
    <dbReference type="NCBI Taxonomy" id="3981"/>
    <lineage>
        <taxon>Eukaryota</taxon>
        <taxon>Viridiplantae</taxon>
        <taxon>Streptophyta</taxon>
        <taxon>Embryophyta</taxon>
        <taxon>Tracheophyta</taxon>
        <taxon>Spermatophyta</taxon>
        <taxon>Magnoliopsida</taxon>
        <taxon>eudicotyledons</taxon>
        <taxon>Gunneridae</taxon>
        <taxon>Pentapetalae</taxon>
        <taxon>rosids</taxon>
        <taxon>fabids</taxon>
        <taxon>Malpighiales</taxon>
        <taxon>Euphorbiaceae</taxon>
        <taxon>Crotonoideae</taxon>
        <taxon>Micrandreae</taxon>
        <taxon>Hevea</taxon>
    </lineage>
</organism>
<dbReference type="EMBL" id="JAAGAX010000017">
    <property type="protein sequence ID" value="KAF2286035.1"/>
    <property type="molecule type" value="Genomic_DNA"/>
</dbReference>
<evidence type="ECO:0000313" key="3">
    <source>
        <dbReference type="EMBL" id="KAF2286035.1"/>
    </source>
</evidence>
<feature type="region of interest" description="Disordered" evidence="1">
    <location>
        <begin position="1"/>
        <end position="31"/>
    </location>
</feature>
<name>A0A6A6KCG1_HEVBR</name>
<protein>
    <submittedName>
        <fullName evidence="3">Uncharacterized protein</fullName>
    </submittedName>
</protein>